<sequence>MDDGGLHWAEANFMCLARAWVTAYVQTTGYTKGFTFYQNVNIAFNRYHECPIRRSSGLTKSQWYSLNAQYVAYKGIVTQERFRNSSGKIEEDRENNAHKIYQGLNGGNKFKHREAYKILAQEPRCANLRDDGLNYAGNIPRNVARRISDNSSPGNSVRSNNLSEDPGGPPIPQSAGPNFDLDGSLHEGGSRPIG</sequence>
<name>A0A7J7LX90_9MAGN</name>
<evidence type="ECO:0000256" key="1">
    <source>
        <dbReference type="SAM" id="MobiDB-lite"/>
    </source>
</evidence>
<comment type="caution">
    <text evidence="2">The sequence shown here is derived from an EMBL/GenBank/DDBJ whole genome shotgun (WGS) entry which is preliminary data.</text>
</comment>
<dbReference type="EMBL" id="JACGCM010001929">
    <property type="protein sequence ID" value="KAF6147276.1"/>
    <property type="molecule type" value="Genomic_DNA"/>
</dbReference>
<feature type="compositionally biased region" description="Polar residues" evidence="1">
    <location>
        <begin position="149"/>
        <end position="163"/>
    </location>
</feature>
<reference evidence="2 3" key="1">
    <citation type="journal article" date="2020" name="IScience">
        <title>Genome Sequencing of the Endangered Kingdonia uniflora (Circaeasteraceae, Ranunculales) Reveals Potential Mechanisms of Evolutionary Specialization.</title>
        <authorList>
            <person name="Sun Y."/>
            <person name="Deng T."/>
            <person name="Zhang A."/>
            <person name="Moore M.J."/>
            <person name="Landis J.B."/>
            <person name="Lin N."/>
            <person name="Zhang H."/>
            <person name="Zhang X."/>
            <person name="Huang J."/>
            <person name="Zhang X."/>
            <person name="Sun H."/>
            <person name="Wang H."/>
        </authorList>
    </citation>
    <scope>NUCLEOTIDE SEQUENCE [LARGE SCALE GENOMIC DNA]</scope>
    <source>
        <strain evidence="2">TB1705</strain>
        <tissue evidence="2">Leaf</tissue>
    </source>
</reference>
<protein>
    <submittedName>
        <fullName evidence="2">Uncharacterized protein</fullName>
    </submittedName>
</protein>
<feature type="region of interest" description="Disordered" evidence="1">
    <location>
        <begin position="144"/>
        <end position="194"/>
    </location>
</feature>
<organism evidence="2 3">
    <name type="scientific">Kingdonia uniflora</name>
    <dbReference type="NCBI Taxonomy" id="39325"/>
    <lineage>
        <taxon>Eukaryota</taxon>
        <taxon>Viridiplantae</taxon>
        <taxon>Streptophyta</taxon>
        <taxon>Embryophyta</taxon>
        <taxon>Tracheophyta</taxon>
        <taxon>Spermatophyta</taxon>
        <taxon>Magnoliopsida</taxon>
        <taxon>Ranunculales</taxon>
        <taxon>Circaeasteraceae</taxon>
        <taxon>Kingdonia</taxon>
    </lineage>
</organism>
<feature type="compositionally biased region" description="Basic and acidic residues" evidence="1">
    <location>
        <begin position="183"/>
        <end position="194"/>
    </location>
</feature>
<evidence type="ECO:0000313" key="3">
    <source>
        <dbReference type="Proteomes" id="UP000541444"/>
    </source>
</evidence>
<dbReference type="Proteomes" id="UP000541444">
    <property type="component" value="Unassembled WGS sequence"/>
</dbReference>
<dbReference type="AlphaFoldDB" id="A0A7J7LX90"/>
<proteinExistence type="predicted"/>
<gene>
    <name evidence="2" type="ORF">GIB67_013097</name>
</gene>
<evidence type="ECO:0000313" key="2">
    <source>
        <dbReference type="EMBL" id="KAF6147276.1"/>
    </source>
</evidence>
<accession>A0A7J7LX90</accession>
<keyword evidence="3" id="KW-1185">Reference proteome</keyword>